<dbReference type="InterPro" id="IPR018673">
    <property type="entry name" value="DUF2141"/>
</dbReference>
<accession>A0A0S4U021</accession>
<keyword evidence="1" id="KW-0732">Signal</keyword>
<proteinExistence type="predicted"/>
<dbReference type="EMBL" id="LN899819">
    <property type="protein sequence ID" value="CUV15626.1"/>
    <property type="molecule type" value="Genomic_DNA"/>
</dbReference>
<feature type="signal peptide" evidence="1">
    <location>
        <begin position="1"/>
        <end position="29"/>
    </location>
</feature>
<evidence type="ECO:0008006" key="3">
    <source>
        <dbReference type="Google" id="ProtNLM"/>
    </source>
</evidence>
<feature type="chain" id="PRO_5006628301" description="DUF2141 domain-containing protein" evidence="1">
    <location>
        <begin position="30"/>
        <end position="150"/>
    </location>
</feature>
<dbReference type="Pfam" id="PF09912">
    <property type="entry name" value="DUF2141"/>
    <property type="match status" value="1"/>
</dbReference>
<sequence>MSTWSRPLRRARLAGAALALLLLGAAASAATLAVTVEGARNRQGTVRAALFRDAAHWLQPERAARADVAAPDSVTGDSVTFVYTDLSAGRYALSVFQDANGDGKLDTNPACLPIEPYGFSRDARGRFGPPVFDDAAIDVQGDQRVTIHLR</sequence>
<evidence type="ECO:0000256" key="1">
    <source>
        <dbReference type="SAM" id="SignalP"/>
    </source>
</evidence>
<gene>
    <name evidence="2" type="ORF">RUN39_v1_1830005</name>
</gene>
<dbReference type="AlphaFoldDB" id="A0A0S4U021"/>
<reference evidence="2" key="1">
    <citation type="submission" date="2015-10" db="EMBL/GenBank/DDBJ databases">
        <authorList>
            <person name="Gilbert D.G."/>
        </authorList>
    </citation>
    <scope>NUCLEOTIDE SEQUENCE</scope>
    <source>
        <strain evidence="2">Phyl III-seqv23</strain>
    </source>
</reference>
<evidence type="ECO:0000313" key="2">
    <source>
        <dbReference type="EMBL" id="CUV15626.1"/>
    </source>
</evidence>
<name>A0A0S4U021_RALSL</name>
<organism evidence="2">
    <name type="scientific">Ralstonia solanacearum</name>
    <name type="common">Pseudomonas solanacearum</name>
    <dbReference type="NCBI Taxonomy" id="305"/>
    <lineage>
        <taxon>Bacteria</taxon>
        <taxon>Pseudomonadati</taxon>
        <taxon>Pseudomonadota</taxon>
        <taxon>Betaproteobacteria</taxon>
        <taxon>Burkholderiales</taxon>
        <taxon>Burkholderiaceae</taxon>
        <taxon>Ralstonia</taxon>
        <taxon>Ralstonia solanacearum species complex</taxon>
    </lineage>
</organism>
<protein>
    <recommendedName>
        <fullName evidence="3">DUF2141 domain-containing protein</fullName>
    </recommendedName>
</protein>